<dbReference type="InterPro" id="IPR002347">
    <property type="entry name" value="SDR_fam"/>
</dbReference>
<comment type="similarity">
    <text evidence="1">Belongs to the short-chain dehydrogenases/reductases (SDR) family.</text>
</comment>
<dbReference type="RefSeq" id="WP_183582758.1">
    <property type="nucleotide sequence ID" value="NZ_JACHXJ010000002.1"/>
</dbReference>
<sequence>MLLKNKNAVIYGAGGAIGGAVARAFAQEGANVFLAGRTLATLNVVAREISDVGGVVETAQVNALDEQAVERHLAKVANKFGSIDVSFNIIGLGDTQGGPLVEMEKERFINPIVTAMQAHFITATAAARHMAKNRSGVILALTAQAARKPYRDVGGFGVAGAAIEGFCRQLAIEVGSQGIRVVCLRSAGSPDAPGVDEVFRRHADNAGISREEFEAGIAEKTLLKRLPRLAEVANAAVLMASDRASAITGAVANVTCGEIVD</sequence>
<dbReference type="PANTHER" id="PTHR43669">
    <property type="entry name" value="5-KETO-D-GLUCONATE 5-REDUCTASE"/>
    <property type="match status" value="1"/>
</dbReference>
<reference evidence="3 4" key="1">
    <citation type="submission" date="2020-08" db="EMBL/GenBank/DDBJ databases">
        <title>Genomic Encyclopedia of Type Strains, Phase III (KMG-III): the genomes of soil and plant-associated and newly described type strains.</title>
        <authorList>
            <person name="Whitman W."/>
        </authorList>
    </citation>
    <scope>NUCLEOTIDE SEQUENCE [LARGE SCALE GENOMIC DNA]</scope>
    <source>
        <strain evidence="3 4">CECT 5831</strain>
    </source>
</reference>
<protein>
    <submittedName>
        <fullName evidence="3">NAD(P)-dependent dehydrogenase (Short-subunit alcohol dehydrogenase family)</fullName>
    </submittedName>
</protein>
<dbReference type="Proteomes" id="UP000517523">
    <property type="component" value="Unassembled WGS sequence"/>
</dbReference>
<evidence type="ECO:0000313" key="3">
    <source>
        <dbReference type="EMBL" id="MBB3128609.1"/>
    </source>
</evidence>
<dbReference type="AlphaFoldDB" id="A0A839TTJ6"/>
<gene>
    <name evidence="3" type="ORF">FHS19_003263</name>
</gene>
<dbReference type="EMBL" id="JACHXJ010000002">
    <property type="protein sequence ID" value="MBB3128609.1"/>
    <property type="molecule type" value="Genomic_DNA"/>
</dbReference>
<dbReference type="CDD" id="cd05233">
    <property type="entry name" value="SDR_c"/>
    <property type="match status" value="1"/>
</dbReference>
<dbReference type="GO" id="GO:0016491">
    <property type="term" value="F:oxidoreductase activity"/>
    <property type="evidence" value="ECO:0007669"/>
    <property type="project" value="UniProtKB-KW"/>
</dbReference>
<keyword evidence="2" id="KW-0560">Oxidoreductase</keyword>
<dbReference type="InterPro" id="IPR036291">
    <property type="entry name" value="NAD(P)-bd_dom_sf"/>
</dbReference>
<comment type="caution">
    <text evidence="3">The sequence shown here is derived from an EMBL/GenBank/DDBJ whole genome shotgun (WGS) entry which is preliminary data.</text>
</comment>
<evidence type="ECO:0000256" key="2">
    <source>
        <dbReference type="ARBA" id="ARBA00023002"/>
    </source>
</evidence>
<organism evidence="3 4">
    <name type="scientific">Paenibacillus rhizosphaerae</name>
    <dbReference type="NCBI Taxonomy" id="297318"/>
    <lineage>
        <taxon>Bacteria</taxon>
        <taxon>Bacillati</taxon>
        <taxon>Bacillota</taxon>
        <taxon>Bacilli</taxon>
        <taxon>Bacillales</taxon>
        <taxon>Paenibacillaceae</taxon>
        <taxon>Paenibacillus</taxon>
    </lineage>
</organism>
<evidence type="ECO:0000313" key="4">
    <source>
        <dbReference type="Proteomes" id="UP000517523"/>
    </source>
</evidence>
<dbReference type="SUPFAM" id="SSF51735">
    <property type="entry name" value="NAD(P)-binding Rossmann-fold domains"/>
    <property type="match status" value="1"/>
</dbReference>
<dbReference type="Pfam" id="PF13561">
    <property type="entry name" value="adh_short_C2"/>
    <property type="match status" value="1"/>
</dbReference>
<accession>A0A839TTJ6</accession>
<proteinExistence type="inferred from homology"/>
<dbReference type="PRINTS" id="PR00081">
    <property type="entry name" value="GDHRDH"/>
</dbReference>
<name>A0A839TTJ6_9BACL</name>
<evidence type="ECO:0000256" key="1">
    <source>
        <dbReference type="ARBA" id="ARBA00006484"/>
    </source>
</evidence>
<dbReference type="PANTHER" id="PTHR43669:SF3">
    <property type="entry name" value="ALCOHOL DEHYDROGENASE, PUTATIVE (AFU_ORTHOLOGUE AFUA_3G03445)-RELATED"/>
    <property type="match status" value="1"/>
</dbReference>
<dbReference type="Gene3D" id="3.40.50.720">
    <property type="entry name" value="NAD(P)-binding Rossmann-like Domain"/>
    <property type="match status" value="1"/>
</dbReference>